<feature type="non-terminal residue" evidence="1">
    <location>
        <position position="126"/>
    </location>
</feature>
<name>A0A9W4T6N9_9GLOM</name>
<keyword evidence="2" id="KW-1185">Reference proteome</keyword>
<accession>A0A9W4T6N9</accession>
<proteinExistence type="predicted"/>
<sequence length="126" mass="14852">MVDESTCEEIKNFILCYQVWSEKEQTPIVIMASLKDIPKYNSKIVSNIVAQSIQEDGLDTTKCIFYNSNNKDKPLNLNASIIKDLYDKLMGFHYNQYQLPLRSRWDYELRTAKQYLDRCEAHILFT</sequence>
<gene>
    <name evidence="1" type="ORF">FWILDA_LOCUS15538</name>
</gene>
<dbReference type="Proteomes" id="UP001153678">
    <property type="component" value="Unassembled WGS sequence"/>
</dbReference>
<reference evidence="1" key="1">
    <citation type="submission" date="2022-08" db="EMBL/GenBank/DDBJ databases">
        <authorList>
            <person name="Kallberg Y."/>
            <person name="Tangrot J."/>
            <person name="Rosling A."/>
        </authorList>
    </citation>
    <scope>NUCLEOTIDE SEQUENCE</scope>
    <source>
        <strain evidence="1">Wild A</strain>
    </source>
</reference>
<evidence type="ECO:0000313" key="2">
    <source>
        <dbReference type="Proteomes" id="UP001153678"/>
    </source>
</evidence>
<organism evidence="1 2">
    <name type="scientific">Funneliformis geosporum</name>
    <dbReference type="NCBI Taxonomy" id="1117311"/>
    <lineage>
        <taxon>Eukaryota</taxon>
        <taxon>Fungi</taxon>
        <taxon>Fungi incertae sedis</taxon>
        <taxon>Mucoromycota</taxon>
        <taxon>Glomeromycotina</taxon>
        <taxon>Glomeromycetes</taxon>
        <taxon>Glomerales</taxon>
        <taxon>Glomeraceae</taxon>
        <taxon>Funneliformis</taxon>
    </lineage>
</organism>
<dbReference type="OrthoDB" id="2397850at2759"/>
<evidence type="ECO:0000313" key="1">
    <source>
        <dbReference type="EMBL" id="CAI2192359.1"/>
    </source>
</evidence>
<dbReference type="AlphaFoldDB" id="A0A9W4T6N9"/>
<dbReference type="EMBL" id="CAMKVN010008282">
    <property type="protein sequence ID" value="CAI2192359.1"/>
    <property type="molecule type" value="Genomic_DNA"/>
</dbReference>
<protein>
    <submittedName>
        <fullName evidence="1">8331_t:CDS:1</fullName>
    </submittedName>
</protein>
<comment type="caution">
    <text evidence="1">The sequence shown here is derived from an EMBL/GenBank/DDBJ whole genome shotgun (WGS) entry which is preliminary data.</text>
</comment>